<organism evidence="2 3">
    <name type="scientific">Cannabis sativa</name>
    <name type="common">Hemp</name>
    <name type="synonym">Marijuana</name>
    <dbReference type="NCBI Taxonomy" id="3483"/>
    <lineage>
        <taxon>Eukaryota</taxon>
        <taxon>Viridiplantae</taxon>
        <taxon>Streptophyta</taxon>
        <taxon>Embryophyta</taxon>
        <taxon>Tracheophyta</taxon>
        <taxon>Spermatophyta</taxon>
        <taxon>Magnoliopsida</taxon>
        <taxon>eudicotyledons</taxon>
        <taxon>Gunneridae</taxon>
        <taxon>Pentapetalae</taxon>
        <taxon>rosids</taxon>
        <taxon>fabids</taxon>
        <taxon>Rosales</taxon>
        <taxon>Cannabaceae</taxon>
        <taxon>Cannabis</taxon>
    </lineage>
</organism>
<sequence length="120" mass="13915">MDDIDLVAQAKTRVDGDLIEVTNYPAKTTQCNEKYVDENPINKDREEDLKDKDPEDDGKDKDKDDGDKYNYEIQLVDVEIVEELTKIKRKLAAQEEFSRRMQATLAKLEATPELKNWAHD</sequence>
<dbReference type="Gramene" id="evm.model.06.429">
    <property type="protein sequence ID" value="cds.evm.model.06.429"/>
    <property type="gene ID" value="evm.TU.06.429"/>
</dbReference>
<reference evidence="2" key="2">
    <citation type="submission" date="2021-03" db="UniProtKB">
        <authorList>
            <consortium name="EnsemblPlants"/>
        </authorList>
    </citation>
    <scope>IDENTIFICATION</scope>
</reference>
<dbReference type="EnsemblPlants" id="evm.model.06.429">
    <property type="protein sequence ID" value="cds.evm.model.06.429"/>
    <property type="gene ID" value="evm.TU.06.429"/>
</dbReference>
<accession>A0A803PYC5</accession>
<evidence type="ECO:0000256" key="1">
    <source>
        <dbReference type="SAM" id="MobiDB-lite"/>
    </source>
</evidence>
<evidence type="ECO:0000313" key="2">
    <source>
        <dbReference type="EnsemblPlants" id="cds.evm.model.06.429"/>
    </source>
</evidence>
<evidence type="ECO:0000313" key="3">
    <source>
        <dbReference type="Proteomes" id="UP000596661"/>
    </source>
</evidence>
<reference evidence="2" key="1">
    <citation type="submission" date="2018-11" db="EMBL/GenBank/DDBJ databases">
        <authorList>
            <person name="Grassa J C."/>
        </authorList>
    </citation>
    <scope>NUCLEOTIDE SEQUENCE [LARGE SCALE GENOMIC DNA]</scope>
</reference>
<proteinExistence type="predicted"/>
<dbReference type="EMBL" id="UZAU01000564">
    <property type="status" value="NOT_ANNOTATED_CDS"/>
    <property type="molecule type" value="Genomic_DNA"/>
</dbReference>
<keyword evidence="3" id="KW-1185">Reference proteome</keyword>
<name>A0A803PYC5_CANSA</name>
<dbReference type="Proteomes" id="UP000596661">
    <property type="component" value="Chromosome 6"/>
</dbReference>
<dbReference type="AlphaFoldDB" id="A0A803PYC5"/>
<feature type="region of interest" description="Disordered" evidence="1">
    <location>
        <begin position="30"/>
        <end position="68"/>
    </location>
</feature>
<protein>
    <submittedName>
        <fullName evidence="2">Uncharacterized protein</fullName>
    </submittedName>
</protein>
<feature type="compositionally biased region" description="Basic and acidic residues" evidence="1">
    <location>
        <begin position="34"/>
        <end position="68"/>
    </location>
</feature>